<dbReference type="PROSITE" id="PS50053">
    <property type="entry name" value="UBIQUITIN_2"/>
    <property type="match status" value="1"/>
</dbReference>
<evidence type="ECO:0000256" key="3">
    <source>
        <dbReference type="SAM" id="MobiDB-lite"/>
    </source>
</evidence>
<reference evidence="5" key="1">
    <citation type="submission" date="2021-11" db="EMBL/GenBank/DDBJ databases">
        <authorList>
            <person name="Schell T."/>
        </authorList>
    </citation>
    <scope>NUCLEOTIDE SEQUENCE</scope>
    <source>
        <strain evidence="5">M5</strain>
    </source>
</reference>
<evidence type="ECO:0000313" key="5">
    <source>
        <dbReference type="EMBL" id="CAH0098132.1"/>
    </source>
</evidence>
<evidence type="ECO:0000256" key="2">
    <source>
        <dbReference type="ARBA" id="ARBA00023242"/>
    </source>
</evidence>
<dbReference type="Gene3D" id="3.10.20.90">
    <property type="entry name" value="Phosphatidylinositol 3-kinase Catalytic Subunit, Chain A, domain 1"/>
    <property type="match status" value="2"/>
</dbReference>
<comment type="subcellular location">
    <subcellularLocation>
        <location evidence="1">Nucleus</location>
    </subcellularLocation>
</comment>
<accession>A0A8J2RBE5</accession>
<dbReference type="SMART" id="SM00213">
    <property type="entry name" value="UBQ"/>
    <property type="match status" value="2"/>
</dbReference>
<name>A0A8J2RBE5_9CRUS</name>
<dbReference type="Proteomes" id="UP000789390">
    <property type="component" value="Unassembled WGS sequence"/>
</dbReference>
<protein>
    <recommendedName>
        <fullName evidence="4">Ubiquitin-like domain-containing protein</fullName>
    </recommendedName>
</protein>
<dbReference type="OrthoDB" id="442921at2759"/>
<evidence type="ECO:0000259" key="4">
    <source>
        <dbReference type="PROSITE" id="PS50053"/>
    </source>
</evidence>
<evidence type="ECO:0000313" key="6">
    <source>
        <dbReference type="Proteomes" id="UP000789390"/>
    </source>
</evidence>
<dbReference type="SUPFAM" id="SSF54236">
    <property type="entry name" value="Ubiquitin-like"/>
    <property type="match status" value="2"/>
</dbReference>
<evidence type="ECO:0000256" key="1">
    <source>
        <dbReference type="ARBA" id="ARBA00004123"/>
    </source>
</evidence>
<dbReference type="CDD" id="cd01763">
    <property type="entry name" value="Ubl_SUMO_like"/>
    <property type="match status" value="1"/>
</dbReference>
<dbReference type="AlphaFoldDB" id="A0A8J2RBE5"/>
<dbReference type="InterPro" id="IPR029071">
    <property type="entry name" value="Ubiquitin-like_domsf"/>
</dbReference>
<proteinExistence type="predicted"/>
<dbReference type="GO" id="GO:0045944">
    <property type="term" value="P:positive regulation of transcription by RNA polymerase II"/>
    <property type="evidence" value="ECO:0007669"/>
    <property type="project" value="TreeGrafter"/>
</dbReference>
<keyword evidence="2" id="KW-0539">Nucleus</keyword>
<dbReference type="InterPro" id="IPR022617">
    <property type="entry name" value="Rad60/SUMO-like_dom"/>
</dbReference>
<comment type="caution">
    <text evidence="5">The sequence shown here is derived from an EMBL/GenBank/DDBJ whole genome shotgun (WGS) entry which is preliminary data.</text>
</comment>
<dbReference type="PANTHER" id="PTHR47187">
    <property type="entry name" value="NFATC2-INTERACTING PROTEIN"/>
    <property type="match status" value="1"/>
</dbReference>
<dbReference type="GO" id="GO:0005634">
    <property type="term" value="C:nucleus"/>
    <property type="evidence" value="ECO:0007669"/>
    <property type="project" value="UniProtKB-SubCell"/>
</dbReference>
<dbReference type="InterPro" id="IPR000626">
    <property type="entry name" value="Ubiquitin-like_dom"/>
</dbReference>
<feature type="region of interest" description="Disordered" evidence="3">
    <location>
        <begin position="39"/>
        <end position="68"/>
    </location>
</feature>
<dbReference type="Pfam" id="PF11976">
    <property type="entry name" value="Rad60-SLD"/>
    <property type="match status" value="1"/>
</dbReference>
<feature type="compositionally biased region" description="Polar residues" evidence="3">
    <location>
        <begin position="43"/>
        <end position="59"/>
    </location>
</feature>
<dbReference type="InterPro" id="IPR052324">
    <property type="entry name" value="NFATC2-Int_DNA_Repair"/>
</dbReference>
<keyword evidence="6" id="KW-1185">Reference proteome</keyword>
<dbReference type="PANTHER" id="PTHR47187:SF1">
    <property type="entry name" value="NFATC2-INTERACTING PROTEIN"/>
    <property type="match status" value="1"/>
</dbReference>
<feature type="domain" description="Ubiquitin-like" evidence="4">
    <location>
        <begin position="239"/>
        <end position="312"/>
    </location>
</feature>
<organism evidence="5 6">
    <name type="scientific">Daphnia galeata</name>
    <dbReference type="NCBI Taxonomy" id="27404"/>
    <lineage>
        <taxon>Eukaryota</taxon>
        <taxon>Metazoa</taxon>
        <taxon>Ecdysozoa</taxon>
        <taxon>Arthropoda</taxon>
        <taxon>Crustacea</taxon>
        <taxon>Branchiopoda</taxon>
        <taxon>Diplostraca</taxon>
        <taxon>Cladocera</taxon>
        <taxon>Anomopoda</taxon>
        <taxon>Daphniidae</taxon>
        <taxon>Daphnia</taxon>
    </lineage>
</organism>
<gene>
    <name evidence="5" type="ORF">DGAL_LOCUS179</name>
</gene>
<dbReference type="EMBL" id="CAKKLH010000001">
    <property type="protein sequence ID" value="CAH0098132.1"/>
    <property type="molecule type" value="Genomic_DNA"/>
</dbReference>
<sequence>MSSDSEDDDLLFYSGAAKRYKKEKQAVCPTGELRLVNKKKDQISNSARNLSPTAVQQIDDSSDEELFRDPNRESQEIDLDESEVYTPSKKQVETLKDIEDYINVSPDVSISEERKTYSSLSVHDVDDVECEEDPLFCAPLNDSELNHTLDDDEKVVVKVRFIAQKVWRIELKRADYFKTICQKLSESAGVDAGKINLYFKDQLLNEYDSLKTVPLRISDIIDASVSNEGVVVNSNENMLELKVQSQNRNAQVVVSMRPEDPMAVLMLKYAEATGIDSSKLKFKFDGEMLEEDDTPSSLELEGGECIDVFILE</sequence>